<dbReference type="Proteomes" id="UP000540787">
    <property type="component" value="Unassembled WGS sequence"/>
</dbReference>
<dbReference type="RefSeq" id="WP_183552530.1">
    <property type="nucleotide sequence ID" value="NZ_JACHBX010000001.1"/>
</dbReference>
<comment type="caution">
    <text evidence="1">The sequence shown here is derived from an EMBL/GenBank/DDBJ whole genome shotgun (WGS) entry which is preliminary data.</text>
</comment>
<sequence length="114" mass="12682">MMLDLETWLIDTGAVVLQKLNDEGADSLSPAESGVYWMWWIDYAVRNSGSFGPLQDVGSTAISDLIAFSERTGLTRLAAWLDSAADESTFCKSYLEHFDEACSELRDVYCADVR</sequence>
<reference evidence="1 2" key="1">
    <citation type="submission" date="2020-08" db="EMBL/GenBank/DDBJ databases">
        <title>The Agave Microbiome: Exploring the role of microbial communities in plant adaptations to desert environments.</title>
        <authorList>
            <person name="Partida-Martinez L.P."/>
        </authorList>
    </citation>
    <scope>NUCLEOTIDE SEQUENCE [LARGE SCALE GENOMIC DNA]</scope>
    <source>
        <strain evidence="1 2">AT3.2</strain>
    </source>
</reference>
<dbReference type="EMBL" id="JACHBX010000001">
    <property type="protein sequence ID" value="MBB6133237.1"/>
    <property type="molecule type" value="Genomic_DNA"/>
</dbReference>
<protein>
    <recommendedName>
        <fullName evidence="3">DUF4375 domain-containing protein</fullName>
    </recommendedName>
</protein>
<name>A0A7W9WYL3_9BURK</name>
<evidence type="ECO:0000313" key="2">
    <source>
        <dbReference type="Proteomes" id="UP000540787"/>
    </source>
</evidence>
<gene>
    <name evidence="1" type="ORF">HD842_001348</name>
</gene>
<evidence type="ECO:0000313" key="1">
    <source>
        <dbReference type="EMBL" id="MBB6133237.1"/>
    </source>
</evidence>
<dbReference type="AlphaFoldDB" id="A0A7W9WYL3"/>
<proteinExistence type="predicted"/>
<keyword evidence="2" id="KW-1185">Reference proteome</keyword>
<evidence type="ECO:0008006" key="3">
    <source>
        <dbReference type="Google" id="ProtNLM"/>
    </source>
</evidence>
<accession>A0A7W9WYL3</accession>
<organism evidence="1 2">
    <name type="scientific">Massilia aurea</name>
    <dbReference type="NCBI Taxonomy" id="373040"/>
    <lineage>
        <taxon>Bacteria</taxon>
        <taxon>Pseudomonadati</taxon>
        <taxon>Pseudomonadota</taxon>
        <taxon>Betaproteobacteria</taxon>
        <taxon>Burkholderiales</taxon>
        <taxon>Oxalobacteraceae</taxon>
        <taxon>Telluria group</taxon>
        <taxon>Massilia</taxon>
    </lineage>
</organism>